<evidence type="ECO:0000313" key="9">
    <source>
        <dbReference type="EMBL" id="KAA6366311.1"/>
    </source>
</evidence>
<dbReference type="PANTHER" id="PTHR44899:SF3">
    <property type="entry name" value="SERINE_THREONINE-PROTEIN KINASE NEK1"/>
    <property type="match status" value="1"/>
</dbReference>
<evidence type="ECO:0000256" key="2">
    <source>
        <dbReference type="ARBA" id="ARBA00022527"/>
    </source>
</evidence>
<organism evidence="9 10">
    <name type="scientific">Streblomastix strix</name>
    <dbReference type="NCBI Taxonomy" id="222440"/>
    <lineage>
        <taxon>Eukaryota</taxon>
        <taxon>Metamonada</taxon>
        <taxon>Preaxostyla</taxon>
        <taxon>Oxymonadida</taxon>
        <taxon>Streblomastigidae</taxon>
        <taxon>Streblomastix</taxon>
    </lineage>
</organism>
<evidence type="ECO:0000313" key="10">
    <source>
        <dbReference type="Proteomes" id="UP000324800"/>
    </source>
</evidence>
<comment type="catalytic activity">
    <reaction evidence="7">
        <text>L-threonyl-[protein] + ATP = O-phospho-L-threonyl-[protein] + ADP + H(+)</text>
        <dbReference type="Rhea" id="RHEA:46608"/>
        <dbReference type="Rhea" id="RHEA-COMP:11060"/>
        <dbReference type="Rhea" id="RHEA-COMP:11605"/>
        <dbReference type="ChEBI" id="CHEBI:15378"/>
        <dbReference type="ChEBI" id="CHEBI:30013"/>
        <dbReference type="ChEBI" id="CHEBI:30616"/>
        <dbReference type="ChEBI" id="CHEBI:61977"/>
        <dbReference type="ChEBI" id="CHEBI:456216"/>
        <dbReference type="EC" id="2.7.11.1"/>
    </reaction>
</comment>
<dbReference type="OrthoDB" id="248923at2759"/>
<dbReference type="EMBL" id="SNRW01019512">
    <property type="protein sequence ID" value="KAA6366311.1"/>
    <property type="molecule type" value="Genomic_DNA"/>
</dbReference>
<evidence type="ECO:0000256" key="7">
    <source>
        <dbReference type="ARBA" id="ARBA00047899"/>
    </source>
</evidence>
<evidence type="ECO:0000256" key="6">
    <source>
        <dbReference type="ARBA" id="ARBA00022840"/>
    </source>
</evidence>
<dbReference type="EC" id="2.7.11.1" evidence="1"/>
<evidence type="ECO:0000256" key="5">
    <source>
        <dbReference type="ARBA" id="ARBA00022777"/>
    </source>
</evidence>
<evidence type="ECO:0000256" key="8">
    <source>
        <dbReference type="ARBA" id="ARBA00048679"/>
    </source>
</evidence>
<comment type="caution">
    <text evidence="9">The sequence shown here is derived from an EMBL/GenBank/DDBJ whole genome shotgun (WGS) entry which is preliminary data.</text>
</comment>
<reference evidence="9 10" key="1">
    <citation type="submission" date="2019-03" db="EMBL/GenBank/DDBJ databases">
        <title>Single cell metagenomics reveals metabolic interactions within the superorganism composed of flagellate Streblomastix strix and complex community of Bacteroidetes bacteria on its surface.</title>
        <authorList>
            <person name="Treitli S.C."/>
            <person name="Kolisko M."/>
            <person name="Husnik F."/>
            <person name="Keeling P."/>
            <person name="Hampl V."/>
        </authorList>
    </citation>
    <scope>NUCLEOTIDE SEQUENCE [LARGE SCALE GENOMIC DNA]</scope>
    <source>
        <strain evidence="9">ST1C</strain>
    </source>
</reference>
<keyword evidence="2" id="KW-0723">Serine/threonine-protein kinase</keyword>
<gene>
    <name evidence="9" type="ORF">EZS28_038163</name>
</gene>
<protein>
    <recommendedName>
        <fullName evidence="1">non-specific serine/threonine protein kinase</fullName>
        <ecNumber evidence="1">2.7.11.1</ecNumber>
    </recommendedName>
</protein>
<dbReference type="InterPro" id="IPR011009">
    <property type="entry name" value="Kinase-like_dom_sf"/>
</dbReference>
<dbReference type="InterPro" id="IPR051131">
    <property type="entry name" value="NEK_Ser/Thr_kinase_NIMA"/>
</dbReference>
<dbReference type="GO" id="GO:0005524">
    <property type="term" value="F:ATP binding"/>
    <property type="evidence" value="ECO:0007669"/>
    <property type="project" value="UniProtKB-KW"/>
</dbReference>
<keyword evidence="5 9" id="KW-0418">Kinase</keyword>
<keyword evidence="6" id="KW-0067">ATP-binding</keyword>
<dbReference type="Proteomes" id="UP000324800">
    <property type="component" value="Unassembled WGS sequence"/>
</dbReference>
<accession>A0A5J4U8Q9</accession>
<sequence length="97" mass="10878">MVALKHAFDAKNMKGLLLKILKGEYAPITGGGYSSALRNLISQMLRQNPKQRSTINEILHAPIIQDRINSFLSDVQMSSEFSHTVIHGLDIKVFIEK</sequence>
<comment type="catalytic activity">
    <reaction evidence="8">
        <text>L-seryl-[protein] + ATP = O-phospho-L-seryl-[protein] + ADP + H(+)</text>
        <dbReference type="Rhea" id="RHEA:17989"/>
        <dbReference type="Rhea" id="RHEA-COMP:9863"/>
        <dbReference type="Rhea" id="RHEA-COMP:11604"/>
        <dbReference type="ChEBI" id="CHEBI:15378"/>
        <dbReference type="ChEBI" id="CHEBI:29999"/>
        <dbReference type="ChEBI" id="CHEBI:30616"/>
        <dbReference type="ChEBI" id="CHEBI:83421"/>
        <dbReference type="ChEBI" id="CHEBI:456216"/>
        <dbReference type="EC" id="2.7.11.1"/>
    </reaction>
</comment>
<dbReference type="PANTHER" id="PTHR44899">
    <property type="entry name" value="CAMK FAMILY PROTEIN KINASE"/>
    <property type="match status" value="1"/>
</dbReference>
<evidence type="ECO:0000256" key="3">
    <source>
        <dbReference type="ARBA" id="ARBA00022679"/>
    </source>
</evidence>
<dbReference type="GO" id="GO:0004674">
    <property type="term" value="F:protein serine/threonine kinase activity"/>
    <property type="evidence" value="ECO:0007669"/>
    <property type="project" value="UniProtKB-KW"/>
</dbReference>
<dbReference type="Gene3D" id="1.10.510.10">
    <property type="entry name" value="Transferase(Phosphotransferase) domain 1"/>
    <property type="match status" value="1"/>
</dbReference>
<evidence type="ECO:0000256" key="4">
    <source>
        <dbReference type="ARBA" id="ARBA00022741"/>
    </source>
</evidence>
<name>A0A5J4U8Q9_9EUKA</name>
<keyword evidence="4" id="KW-0547">Nucleotide-binding</keyword>
<dbReference type="SUPFAM" id="SSF56112">
    <property type="entry name" value="Protein kinase-like (PK-like)"/>
    <property type="match status" value="1"/>
</dbReference>
<evidence type="ECO:0000256" key="1">
    <source>
        <dbReference type="ARBA" id="ARBA00012513"/>
    </source>
</evidence>
<dbReference type="AlphaFoldDB" id="A0A5J4U8Q9"/>
<keyword evidence="3" id="KW-0808">Transferase</keyword>
<proteinExistence type="predicted"/>